<dbReference type="RefSeq" id="WP_103066180.1">
    <property type="nucleotide sequence ID" value="NZ_AZRL01000003.1"/>
</dbReference>
<proteinExistence type="inferred from homology"/>
<dbReference type="FunFam" id="1.10.240.10:FF:000005">
    <property type="entry name" value="Tryptophan--tRNA ligase"/>
    <property type="match status" value="1"/>
</dbReference>
<dbReference type="CDD" id="cd00806">
    <property type="entry name" value="TrpRS_core"/>
    <property type="match status" value="1"/>
</dbReference>
<dbReference type="Gene3D" id="1.10.240.10">
    <property type="entry name" value="Tyrosyl-Transfer RNA Synthetase"/>
    <property type="match status" value="1"/>
</dbReference>
<evidence type="ECO:0000256" key="9">
    <source>
        <dbReference type="NCBIfam" id="TIGR00233"/>
    </source>
</evidence>
<evidence type="ECO:0000256" key="3">
    <source>
        <dbReference type="ARBA" id="ARBA00022598"/>
    </source>
</evidence>
<dbReference type="SUPFAM" id="SSF52374">
    <property type="entry name" value="Nucleotidylyl transferase"/>
    <property type="match status" value="1"/>
</dbReference>
<dbReference type="PRINTS" id="PR01039">
    <property type="entry name" value="TRNASYNTHTRP"/>
</dbReference>
<keyword evidence="3 10" id="KW-0436">Ligase</keyword>
<evidence type="ECO:0000313" key="11">
    <source>
        <dbReference type="EMBL" id="PNR97955.1"/>
    </source>
</evidence>
<comment type="similarity">
    <text evidence="1 10">Belongs to the class-I aminoacyl-tRNA synthetase family.</text>
</comment>
<dbReference type="InterPro" id="IPR050203">
    <property type="entry name" value="Trp-tRNA_synthetase"/>
</dbReference>
<dbReference type="AlphaFoldDB" id="A0A2K1P578"/>
<evidence type="ECO:0000256" key="8">
    <source>
        <dbReference type="ARBA" id="ARBA00049929"/>
    </source>
</evidence>
<reference evidence="11 12" key="1">
    <citation type="submission" date="2013-12" db="EMBL/GenBank/DDBJ databases">
        <title>Comparative genomics of Petrotoga isolates.</title>
        <authorList>
            <person name="Nesbo C.L."/>
            <person name="Charchuk R."/>
            <person name="Chow K."/>
        </authorList>
    </citation>
    <scope>NUCLEOTIDE SEQUENCE [LARGE SCALE GENOMIC DNA]</scope>
    <source>
        <strain evidence="11 12">DSM 13574</strain>
    </source>
</reference>
<accession>A0A2K1P578</accession>
<dbReference type="GO" id="GO:0005829">
    <property type="term" value="C:cytosol"/>
    <property type="evidence" value="ECO:0007669"/>
    <property type="project" value="TreeGrafter"/>
</dbReference>
<evidence type="ECO:0000256" key="10">
    <source>
        <dbReference type="RuleBase" id="RU363036"/>
    </source>
</evidence>
<evidence type="ECO:0000313" key="12">
    <source>
        <dbReference type="Proteomes" id="UP000236434"/>
    </source>
</evidence>
<dbReference type="InterPro" id="IPR002305">
    <property type="entry name" value="aa-tRNA-synth_Ic"/>
</dbReference>
<keyword evidence="5 10" id="KW-0067">ATP-binding</keyword>
<evidence type="ECO:0000256" key="5">
    <source>
        <dbReference type="ARBA" id="ARBA00022840"/>
    </source>
</evidence>
<sequence length="325" mass="37288">MTVLSGMRATGKLHIGNFVTLENWVEIQNKSDKNFFFVADWHALTSHYDTPEIIQPSTFDIIRHYIAVGLDPKKSVLFVQSAIKEHAELYLIFSMIAPVSRLERIPTYKDQISNISNKDLTNLGFLGYPVLQAADILIYKGDRVPVGEDQIYHLEFTREIARKFNMKYKEIFPEPQPIISKVPKLPGTDGRKMSKSYGNVINIETNEKELKEKILPMMTDPARVRRTDPGNPEKCPVWDYHKAFTKSEDEKDWVRNGCTTAGIGCVDCKKLLIKNIKERLEPVWDKLSSTSVEDAIEIAEDGNEKARKVASQTMQEVREALHFRW</sequence>
<name>A0A2K1P578_9BACT</name>
<dbReference type="GO" id="GO:0004830">
    <property type="term" value="F:tryptophan-tRNA ligase activity"/>
    <property type="evidence" value="ECO:0007669"/>
    <property type="project" value="UniProtKB-UniRule"/>
</dbReference>
<dbReference type="PANTHER" id="PTHR43766:SF1">
    <property type="entry name" value="TRYPTOPHAN--TRNA LIGASE, MITOCHONDRIAL"/>
    <property type="match status" value="1"/>
</dbReference>
<comment type="catalytic activity">
    <reaction evidence="8">
        <text>tRNA(Trp) + L-tryptophan + ATP = L-tryptophyl-tRNA(Trp) + AMP + diphosphate + H(+)</text>
        <dbReference type="Rhea" id="RHEA:24080"/>
        <dbReference type="Rhea" id="RHEA-COMP:9671"/>
        <dbReference type="Rhea" id="RHEA-COMP:9705"/>
        <dbReference type="ChEBI" id="CHEBI:15378"/>
        <dbReference type="ChEBI" id="CHEBI:30616"/>
        <dbReference type="ChEBI" id="CHEBI:33019"/>
        <dbReference type="ChEBI" id="CHEBI:57912"/>
        <dbReference type="ChEBI" id="CHEBI:78442"/>
        <dbReference type="ChEBI" id="CHEBI:78535"/>
        <dbReference type="ChEBI" id="CHEBI:456215"/>
        <dbReference type="EC" id="6.1.1.2"/>
    </reaction>
</comment>
<comment type="caution">
    <text evidence="11">The sequence shown here is derived from an EMBL/GenBank/DDBJ whole genome shotgun (WGS) entry which is preliminary data.</text>
</comment>
<keyword evidence="4 10" id="KW-0547">Nucleotide-binding</keyword>
<dbReference type="EMBL" id="AZRL01000003">
    <property type="protein sequence ID" value="PNR97955.1"/>
    <property type="molecule type" value="Genomic_DNA"/>
</dbReference>
<evidence type="ECO:0000256" key="2">
    <source>
        <dbReference type="ARBA" id="ARBA00013161"/>
    </source>
</evidence>
<dbReference type="GO" id="GO:0005524">
    <property type="term" value="F:ATP binding"/>
    <property type="evidence" value="ECO:0007669"/>
    <property type="project" value="UniProtKB-KW"/>
</dbReference>
<dbReference type="InterPro" id="IPR014729">
    <property type="entry name" value="Rossmann-like_a/b/a_fold"/>
</dbReference>
<evidence type="ECO:0000256" key="7">
    <source>
        <dbReference type="ARBA" id="ARBA00023146"/>
    </source>
</evidence>
<protein>
    <recommendedName>
        <fullName evidence="2 9">Tryptophan--tRNA ligase</fullName>
        <ecNumber evidence="2 9">6.1.1.2</ecNumber>
    </recommendedName>
</protein>
<dbReference type="GO" id="GO:0006436">
    <property type="term" value="P:tryptophanyl-tRNA aminoacylation"/>
    <property type="evidence" value="ECO:0007669"/>
    <property type="project" value="UniProtKB-UniRule"/>
</dbReference>
<evidence type="ECO:0000256" key="4">
    <source>
        <dbReference type="ARBA" id="ARBA00022741"/>
    </source>
</evidence>
<dbReference type="Pfam" id="PF00579">
    <property type="entry name" value="tRNA-synt_1b"/>
    <property type="match status" value="1"/>
</dbReference>
<evidence type="ECO:0000256" key="6">
    <source>
        <dbReference type="ARBA" id="ARBA00022917"/>
    </source>
</evidence>
<keyword evidence="6 10" id="KW-0648">Protein biosynthesis</keyword>
<dbReference type="Gene3D" id="3.40.50.620">
    <property type="entry name" value="HUPs"/>
    <property type="match status" value="1"/>
</dbReference>
<dbReference type="NCBIfam" id="TIGR00233">
    <property type="entry name" value="trpS"/>
    <property type="match status" value="1"/>
</dbReference>
<dbReference type="PANTHER" id="PTHR43766">
    <property type="entry name" value="TRYPTOPHAN--TRNA LIGASE, MITOCHONDRIAL"/>
    <property type="match status" value="1"/>
</dbReference>
<keyword evidence="7 10" id="KW-0030">Aminoacyl-tRNA synthetase</keyword>
<gene>
    <name evidence="11" type="ORF">X929_00865</name>
</gene>
<dbReference type="OrthoDB" id="9801042at2"/>
<dbReference type="EC" id="6.1.1.2" evidence="2 9"/>
<evidence type="ECO:0000256" key="1">
    <source>
        <dbReference type="ARBA" id="ARBA00005594"/>
    </source>
</evidence>
<dbReference type="InterPro" id="IPR002306">
    <property type="entry name" value="Trp-tRNA-ligase"/>
</dbReference>
<dbReference type="Proteomes" id="UP000236434">
    <property type="component" value="Unassembled WGS sequence"/>
</dbReference>
<organism evidence="11 12">
    <name type="scientific">Petrotoga olearia DSM 13574</name>
    <dbReference type="NCBI Taxonomy" id="1122955"/>
    <lineage>
        <taxon>Bacteria</taxon>
        <taxon>Thermotogati</taxon>
        <taxon>Thermotogota</taxon>
        <taxon>Thermotogae</taxon>
        <taxon>Petrotogales</taxon>
        <taxon>Petrotogaceae</taxon>
        <taxon>Petrotoga</taxon>
    </lineage>
</organism>